<dbReference type="AlphaFoldDB" id="A0A0V0TH07"/>
<dbReference type="OrthoDB" id="10560391at2759"/>
<proteinExistence type="predicted"/>
<organism evidence="1 2">
    <name type="scientific">Trichinella murrelli</name>
    <dbReference type="NCBI Taxonomy" id="144512"/>
    <lineage>
        <taxon>Eukaryota</taxon>
        <taxon>Metazoa</taxon>
        <taxon>Ecdysozoa</taxon>
        <taxon>Nematoda</taxon>
        <taxon>Enoplea</taxon>
        <taxon>Dorylaimia</taxon>
        <taxon>Trichinellida</taxon>
        <taxon>Trichinellidae</taxon>
        <taxon>Trichinella</taxon>
    </lineage>
</organism>
<protein>
    <submittedName>
        <fullName evidence="1">Uncharacterized protein</fullName>
    </submittedName>
</protein>
<evidence type="ECO:0000313" key="1">
    <source>
        <dbReference type="EMBL" id="KRX38238.1"/>
    </source>
</evidence>
<keyword evidence="2" id="KW-1185">Reference proteome</keyword>
<accession>A0A0V0TH07</accession>
<sequence length="119" mass="13526">MESFSQFDEISELDINYVDTDAAAITSDAPKLNNVVSDIHCIKQEDNDDSDTDTTTAESIPLKMCPELNEWVDHLGQFVEATESADEEIFKAITVVRQFVKNHRPKLKLLMLKDFFSIN</sequence>
<comment type="caution">
    <text evidence="1">The sequence shown here is derived from an EMBL/GenBank/DDBJ whole genome shotgun (WGS) entry which is preliminary data.</text>
</comment>
<reference evidence="1 2" key="1">
    <citation type="submission" date="2015-01" db="EMBL/GenBank/DDBJ databases">
        <title>Evolution of Trichinella species and genotypes.</title>
        <authorList>
            <person name="Korhonen P.K."/>
            <person name="Edoardo P."/>
            <person name="Giuseppe L.R."/>
            <person name="Gasser R.B."/>
        </authorList>
    </citation>
    <scope>NUCLEOTIDE SEQUENCE [LARGE SCALE GENOMIC DNA]</scope>
    <source>
        <strain evidence="1">ISS417</strain>
    </source>
</reference>
<gene>
    <name evidence="1" type="ORF">T05_3824</name>
</gene>
<dbReference type="Proteomes" id="UP000055048">
    <property type="component" value="Unassembled WGS sequence"/>
</dbReference>
<name>A0A0V0TH07_9BILA</name>
<evidence type="ECO:0000313" key="2">
    <source>
        <dbReference type="Proteomes" id="UP000055048"/>
    </source>
</evidence>
<dbReference type="EMBL" id="JYDJ01000276">
    <property type="protein sequence ID" value="KRX38238.1"/>
    <property type="molecule type" value="Genomic_DNA"/>
</dbReference>